<evidence type="ECO:0000259" key="3">
    <source>
        <dbReference type="Pfam" id="PF00724"/>
    </source>
</evidence>
<dbReference type="EMBL" id="CP001087">
    <property type="protein sequence ID" value="ACN13478.1"/>
    <property type="molecule type" value="Genomic_DNA"/>
</dbReference>
<dbReference type="InterPro" id="IPR051799">
    <property type="entry name" value="NADH_flavin_oxidoreductase"/>
</dbReference>
<keyword evidence="1" id="KW-0285">Flavoprotein</keyword>
<feature type="domain" description="NADH:flavin oxidoreductase/NADH oxidase N-terminal" evidence="3">
    <location>
        <begin position="5"/>
        <end position="331"/>
    </location>
</feature>
<dbReference type="RefSeq" id="WP_012662727.1">
    <property type="nucleotide sequence ID" value="NC_012108.1"/>
</dbReference>
<dbReference type="PANTHER" id="PTHR43656:SF2">
    <property type="entry name" value="BINDING OXIDOREDUCTASE, PUTATIVE (AFU_ORTHOLOGUE AFUA_2G08260)-RELATED"/>
    <property type="match status" value="1"/>
</dbReference>
<sequence length="374" mass="40948">MYNHLFSEMTIKGLTLKNRLTMAPLYLGYAGEGGTVSDMLLEHYRLMATSGVAMVVVENATVDHPRGSGSNRTLRADTDDNLDGLKRLATAIKDEGALACLQINHAGRFAHATQNPVAPSAVKTFERMPMALNSDEIASIIIKYADAGARAKAAGFDMIELHGGTGYLLAQFLSPRTNHRSDEYGGSLENRGRFALEVLAQVKKSVEEMPVGYRFLADEWMPDGLKPRESRHFAVNLATAGIDYISVMGGTYESFLLPDILEKSRHEGYMLDLAAEIRAAVDVPVIAAGRFATGAFADQAIRDGKTDLIGLARVLWADPQWPQKVQHGREADIVHCDPDCLNGGACMQMVMKGRPAFCVEWPAEKMKAWKAKFV</sequence>
<evidence type="ECO:0000313" key="4">
    <source>
        <dbReference type="EMBL" id="ACN13478.1"/>
    </source>
</evidence>
<dbReference type="Pfam" id="PF00724">
    <property type="entry name" value="Oxidored_FMN"/>
    <property type="match status" value="1"/>
</dbReference>
<keyword evidence="5" id="KW-1185">Reference proteome</keyword>
<dbReference type="GO" id="GO:0016491">
    <property type="term" value="F:oxidoreductase activity"/>
    <property type="evidence" value="ECO:0007669"/>
    <property type="project" value="UniProtKB-KW"/>
</dbReference>
<dbReference type="PANTHER" id="PTHR43656">
    <property type="entry name" value="BINDING OXIDOREDUCTASE, PUTATIVE (AFU_ORTHOLOGUE AFUA_2G08260)-RELATED"/>
    <property type="match status" value="1"/>
</dbReference>
<dbReference type="SUPFAM" id="SSF51395">
    <property type="entry name" value="FMN-linked oxidoreductases"/>
    <property type="match status" value="1"/>
</dbReference>
<gene>
    <name evidence="4" type="ordered locus">HRM2_03580</name>
</gene>
<dbReference type="EC" id="1.-.-.-" evidence="4"/>
<dbReference type="Gene3D" id="3.20.20.70">
    <property type="entry name" value="Aldolase class I"/>
    <property type="match status" value="1"/>
</dbReference>
<reference evidence="4 5" key="1">
    <citation type="journal article" date="2009" name="Environ. Microbiol.">
        <title>Genome sequence of Desulfobacterium autotrophicum HRM2, a marine sulfate reducer oxidizing organic carbon completely to carbon dioxide.</title>
        <authorList>
            <person name="Strittmatter A.W."/>
            <person name="Liesegang H."/>
            <person name="Rabus R."/>
            <person name="Decker I."/>
            <person name="Amann J."/>
            <person name="Andres S."/>
            <person name="Henne A."/>
            <person name="Fricke W.F."/>
            <person name="Martinez-Arias R."/>
            <person name="Bartels D."/>
            <person name="Goesmann A."/>
            <person name="Krause L."/>
            <person name="Puehler A."/>
            <person name="Klenk H.P."/>
            <person name="Richter M."/>
            <person name="Schuler M."/>
            <person name="Gloeckner F.O."/>
            <person name="Meyerdierks A."/>
            <person name="Gottschalk G."/>
            <person name="Amann R."/>
        </authorList>
    </citation>
    <scope>NUCLEOTIDE SEQUENCE [LARGE SCALE GENOMIC DNA]</scope>
    <source>
        <strain evidence="5">ATCC 43914 / DSM 3382 / HRM2</strain>
    </source>
</reference>
<dbReference type="InterPro" id="IPR001155">
    <property type="entry name" value="OxRdtase_FMN_N"/>
</dbReference>
<accession>C0QGK3</accession>
<organism evidence="4 5">
    <name type="scientific">Desulforapulum autotrophicum (strain ATCC 43914 / DSM 3382 / VKM B-1955 / HRM2)</name>
    <name type="common">Desulfobacterium autotrophicum</name>
    <dbReference type="NCBI Taxonomy" id="177437"/>
    <lineage>
        <taxon>Bacteria</taxon>
        <taxon>Pseudomonadati</taxon>
        <taxon>Thermodesulfobacteriota</taxon>
        <taxon>Desulfobacteria</taxon>
        <taxon>Desulfobacterales</taxon>
        <taxon>Desulfobacteraceae</taxon>
        <taxon>Desulforapulum</taxon>
    </lineage>
</organism>
<protein>
    <submittedName>
        <fullName evidence="4">NADH oxidase</fullName>
        <ecNumber evidence="4">1.-.-.-</ecNumber>
    </submittedName>
</protein>
<dbReference type="AlphaFoldDB" id="C0QGK3"/>
<dbReference type="STRING" id="177437.HRM2_03580"/>
<dbReference type="CDD" id="cd02803">
    <property type="entry name" value="OYE_like_FMN_family"/>
    <property type="match status" value="1"/>
</dbReference>
<evidence type="ECO:0000256" key="2">
    <source>
        <dbReference type="ARBA" id="ARBA00023002"/>
    </source>
</evidence>
<dbReference type="HOGENOM" id="CLU_012153_2_0_7"/>
<dbReference type="KEGG" id="dat:HRM2_03580"/>
<evidence type="ECO:0000313" key="5">
    <source>
        <dbReference type="Proteomes" id="UP000000442"/>
    </source>
</evidence>
<dbReference type="Proteomes" id="UP000000442">
    <property type="component" value="Chromosome"/>
</dbReference>
<proteinExistence type="predicted"/>
<dbReference type="OrthoDB" id="9784632at2"/>
<dbReference type="GO" id="GO:0010181">
    <property type="term" value="F:FMN binding"/>
    <property type="evidence" value="ECO:0007669"/>
    <property type="project" value="InterPro"/>
</dbReference>
<keyword evidence="2 4" id="KW-0560">Oxidoreductase</keyword>
<dbReference type="eggNOG" id="COG1902">
    <property type="taxonomic scope" value="Bacteria"/>
</dbReference>
<dbReference type="InterPro" id="IPR013785">
    <property type="entry name" value="Aldolase_TIM"/>
</dbReference>
<evidence type="ECO:0000256" key="1">
    <source>
        <dbReference type="ARBA" id="ARBA00022630"/>
    </source>
</evidence>
<name>C0QGK3_DESAH</name>